<feature type="signal peptide" evidence="1">
    <location>
        <begin position="1"/>
        <end position="19"/>
    </location>
</feature>
<keyword evidence="4" id="KW-1185">Reference proteome</keyword>
<dbReference type="InterPro" id="IPR013783">
    <property type="entry name" value="Ig-like_fold"/>
</dbReference>
<dbReference type="InterPro" id="IPR012334">
    <property type="entry name" value="Pectin_lyas_fold"/>
</dbReference>
<dbReference type="InterPro" id="IPR006626">
    <property type="entry name" value="PbH1"/>
</dbReference>
<keyword evidence="1" id="KW-0732">Signal</keyword>
<dbReference type="EMBL" id="JBHSMA010000015">
    <property type="protein sequence ID" value="MFC5412789.1"/>
    <property type="molecule type" value="Genomic_DNA"/>
</dbReference>
<dbReference type="Pfam" id="PF13229">
    <property type="entry name" value="Beta_helix"/>
    <property type="match status" value="1"/>
</dbReference>
<dbReference type="SMART" id="SM00089">
    <property type="entry name" value="PKD"/>
    <property type="match status" value="1"/>
</dbReference>
<organism evidence="3 4">
    <name type="scientific">Larkinella bovis</name>
    <dbReference type="NCBI Taxonomy" id="683041"/>
    <lineage>
        <taxon>Bacteria</taxon>
        <taxon>Pseudomonadati</taxon>
        <taxon>Bacteroidota</taxon>
        <taxon>Cytophagia</taxon>
        <taxon>Cytophagales</taxon>
        <taxon>Spirosomataceae</taxon>
        <taxon>Larkinella</taxon>
    </lineage>
</organism>
<dbReference type="Gene3D" id="2.160.20.10">
    <property type="entry name" value="Single-stranded right-handed beta-helix, Pectin lyase-like"/>
    <property type="match status" value="2"/>
</dbReference>
<evidence type="ECO:0000259" key="2">
    <source>
        <dbReference type="SMART" id="SM00089"/>
    </source>
</evidence>
<dbReference type="SUPFAM" id="SSF51126">
    <property type="entry name" value="Pectin lyase-like"/>
    <property type="match status" value="2"/>
</dbReference>
<evidence type="ECO:0000313" key="3">
    <source>
        <dbReference type="EMBL" id="MFC5412789.1"/>
    </source>
</evidence>
<protein>
    <submittedName>
        <fullName evidence="3">PKD domain-containing protein</fullName>
    </submittedName>
</protein>
<feature type="domain" description="PKD/Chitinase" evidence="2">
    <location>
        <begin position="56"/>
        <end position="145"/>
    </location>
</feature>
<evidence type="ECO:0000313" key="4">
    <source>
        <dbReference type="Proteomes" id="UP001596106"/>
    </source>
</evidence>
<proteinExistence type="predicted"/>
<dbReference type="SUPFAM" id="SSF49299">
    <property type="entry name" value="PKD domain"/>
    <property type="match status" value="1"/>
</dbReference>
<dbReference type="InterPro" id="IPR039448">
    <property type="entry name" value="Beta_helix"/>
</dbReference>
<dbReference type="Proteomes" id="UP001596106">
    <property type="component" value="Unassembled WGS sequence"/>
</dbReference>
<dbReference type="RefSeq" id="WP_379850660.1">
    <property type="nucleotide sequence ID" value="NZ_JBHSMA010000015.1"/>
</dbReference>
<evidence type="ECO:0000256" key="1">
    <source>
        <dbReference type="SAM" id="SignalP"/>
    </source>
</evidence>
<comment type="caution">
    <text evidence="3">The sequence shown here is derived from an EMBL/GenBank/DDBJ whole genome shotgun (WGS) entry which is preliminary data.</text>
</comment>
<accession>A0ABW0IIS3</accession>
<sequence>MKKLLSPFATSFATQSAWMSAVFTKQALAILLSATFLVTGCKKDPEVEPAPSNTVTANAGPDQEVQVGQTVKLDGSASTDSKGTPLTYQWTVASKPAKSTAAIASATTAKPTFVPDEVGDYELELTVSNANGTSKDKVKLVATVAQPVAIDKNITVKTVLTDRIASPDYPDYIITKSIAVTHELTIEPGVVIAFERDARLDINDNGGLIVAKGTPEKKIRFIGAEKTKGYWVGIMVYSGSNANVFENIEVMHAGSRAIISGTKAGMALFGGGKAQIALKNSLFSQNDGYGLLVQDGGLLREFAANTFTKNSEAGIIVDPSNVEKLDNASVFTGENGRNVVEIRGYYLRDGNDITWGGFKDKTPYRLLGDFAVEVGLTLSPGVTIEAARDVVMMINSKGYLIAKGTATDKVTITGAERTGAYWKGLIFYSVNSRNLIENAEISNGGSITIVSGKKANVALYGGNLTLKNSTISKSGGYGVFVSYSSKLNTDAATVNTFTGNAQDGVLLEK</sequence>
<reference evidence="4" key="1">
    <citation type="journal article" date="2019" name="Int. J. Syst. Evol. Microbiol.">
        <title>The Global Catalogue of Microorganisms (GCM) 10K type strain sequencing project: providing services to taxonomists for standard genome sequencing and annotation.</title>
        <authorList>
            <consortium name="The Broad Institute Genomics Platform"/>
            <consortium name="The Broad Institute Genome Sequencing Center for Infectious Disease"/>
            <person name="Wu L."/>
            <person name="Ma J."/>
        </authorList>
    </citation>
    <scope>NUCLEOTIDE SEQUENCE [LARGE SCALE GENOMIC DNA]</scope>
    <source>
        <strain evidence="4">CCUG 55250</strain>
    </source>
</reference>
<dbReference type="CDD" id="cd00146">
    <property type="entry name" value="PKD"/>
    <property type="match status" value="1"/>
</dbReference>
<gene>
    <name evidence="3" type="ORF">ACFPMF_25920</name>
</gene>
<name>A0ABW0IIS3_9BACT</name>
<dbReference type="Pfam" id="PF22352">
    <property type="entry name" value="K319L-like_PKD"/>
    <property type="match status" value="1"/>
</dbReference>
<dbReference type="Gene3D" id="2.60.40.10">
    <property type="entry name" value="Immunoglobulins"/>
    <property type="match status" value="1"/>
</dbReference>
<dbReference type="InterPro" id="IPR011050">
    <property type="entry name" value="Pectin_lyase_fold/virulence"/>
</dbReference>
<dbReference type="SMART" id="SM00710">
    <property type="entry name" value="PbH1"/>
    <property type="match status" value="4"/>
</dbReference>
<dbReference type="InterPro" id="IPR035986">
    <property type="entry name" value="PKD_dom_sf"/>
</dbReference>
<dbReference type="InterPro" id="IPR022409">
    <property type="entry name" value="PKD/Chitinase_dom"/>
</dbReference>
<feature type="chain" id="PRO_5047304026" evidence="1">
    <location>
        <begin position="20"/>
        <end position="509"/>
    </location>
</feature>